<keyword evidence="1" id="KW-0472">Membrane</keyword>
<evidence type="ECO:0000313" key="3">
    <source>
        <dbReference type="Proteomes" id="UP000010164"/>
    </source>
</evidence>
<feature type="transmembrane region" description="Helical" evidence="1">
    <location>
        <begin position="22"/>
        <end position="43"/>
    </location>
</feature>
<dbReference type="EMBL" id="AMRJ01000009">
    <property type="protein sequence ID" value="EKF74668.1"/>
    <property type="molecule type" value="Genomic_DNA"/>
</dbReference>
<gene>
    <name evidence="2" type="ORF">A11A3_07608</name>
</gene>
<organism evidence="2 3">
    <name type="scientific">Alcanivorax hongdengensis A-11-3</name>
    <dbReference type="NCBI Taxonomy" id="1177179"/>
    <lineage>
        <taxon>Bacteria</taxon>
        <taxon>Pseudomonadati</taxon>
        <taxon>Pseudomonadota</taxon>
        <taxon>Gammaproteobacteria</taxon>
        <taxon>Oceanospirillales</taxon>
        <taxon>Alcanivoracaceae</taxon>
        <taxon>Alcanivorax</taxon>
    </lineage>
</organism>
<comment type="caution">
    <text evidence="2">The sequence shown here is derived from an EMBL/GenBank/DDBJ whole genome shotgun (WGS) entry which is preliminary data.</text>
</comment>
<sequence length="184" mass="21191">MASLELAQNLSALDKVLALFRWMYSDFILAGPAAILACVYFAPNSPPKKGLLKSLRSPTRQRAIEGIKNAAWDITHLSDFVRHVNDEPEHSGRRFIFATLDESLREIARILIGQNSDISPQDELALSLQQWWPADDAQRISVTWFEYLNQTRDADWWDQYQDRPEYVGETVAHIEHDILAWQPQ</sequence>
<accession>L0WD40</accession>
<keyword evidence="1" id="KW-1133">Transmembrane helix</keyword>
<protein>
    <submittedName>
        <fullName evidence="2">Uncharacterized protein</fullName>
    </submittedName>
</protein>
<evidence type="ECO:0000256" key="1">
    <source>
        <dbReference type="SAM" id="Phobius"/>
    </source>
</evidence>
<reference evidence="2 3" key="1">
    <citation type="journal article" date="2012" name="J. Bacteriol.">
        <title>Genome Sequence of the Alkane-Degrading Bacterium Alcanivorax hongdengensis Type Strain A-11-3.</title>
        <authorList>
            <person name="Lai Q."/>
            <person name="Shao Z."/>
        </authorList>
    </citation>
    <scope>NUCLEOTIDE SEQUENCE [LARGE SCALE GENOMIC DNA]</scope>
    <source>
        <strain evidence="2 3">A-11-3</strain>
    </source>
</reference>
<name>L0WD40_9GAMM</name>
<evidence type="ECO:0000313" key="2">
    <source>
        <dbReference type="EMBL" id="EKF74668.1"/>
    </source>
</evidence>
<dbReference type="AlphaFoldDB" id="L0WD40"/>
<keyword evidence="1" id="KW-0812">Transmembrane</keyword>
<keyword evidence="3" id="KW-1185">Reference proteome</keyword>
<proteinExistence type="predicted"/>
<dbReference type="PATRIC" id="fig|1177179.3.peg.1529"/>
<dbReference type="Proteomes" id="UP000010164">
    <property type="component" value="Unassembled WGS sequence"/>
</dbReference>